<dbReference type="Gene3D" id="3.40.50.300">
    <property type="entry name" value="P-loop containing nucleotide triphosphate hydrolases"/>
    <property type="match status" value="1"/>
</dbReference>
<dbReference type="InterPro" id="IPR027417">
    <property type="entry name" value="P-loop_NTPase"/>
</dbReference>
<comment type="catalytic activity">
    <reaction evidence="4">
        <text>GTP + H2O = GDP + phosphate + H(+)</text>
        <dbReference type="Rhea" id="RHEA:19669"/>
        <dbReference type="ChEBI" id="CHEBI:15377"/>
        <dbReference type="ChEBI" id="CHEBI:15378"/>
        <dbReference type="ChEBI" id="CHEBI:37565"/>
        <dbReference type="ChEBI" id="CHEBI:43474"/>
        <dbReference type="ChEBI" id="CHEBI:58189"/>
        <dbReference type="EC" id="3.6.5.2"/>
    </reaction>
</comment>
<dbReference type="PROSITE" id="PS51421">
    <property type="entry name" value="RAS"/>
    <property type="match status" value="1"/>
</dbReference>
<dbReference type="PRINTS" id="PR00449">
    <property type="entry name" value="RASTRNSFRMNG"/>
</dbReference>
<dbReference type="Proteomes" id="UP000694941">
    <property type="component" value="Unplaced"/>
</dbReference>
<organism evidence="5 6">
    <name type="scientific">Limulus polyphemus</name>
    <name type="common">Atlantic horseshoe crab</name>
    <dbReference type="NCBI Taxonomy" id="6850"/>
    <lineage>
        <taxon>Eukaryota</taxon>
        <taxon>Metazoa</taxon>
        <taxon>Ecdysozoa</taxon>
        <taxon>Arthropoda</taxon>
        <taxon>Chelicerata</taxon>
        <taxon>Merostomata</taxon>
        <taxon>Xiphosura</taxon>
        <taxon>Limulidae</taxon>
        <taxon>Limulus</taxon>
    </lineage>
</organism>
<comment type="similarity">
    <text evidence="1">Belongs to the small GTPase superfamily. Ras family.</text>
</comment>
<dbReference type="Pfam" id="PF00071">
    <property type="entry name" value="Ras"/>
    <property type="match status" value="1"/>
</dbReference>
<accession>A0ABM1S9I1</accession>
<keyword evidence="5" id="KW-1185">Reference proteome</keyword>
<dbReference type="GeneID" id="111085541"/>
<keyword evidence="3" id="KW-0378">Hydrolase</keyword>
<dbReference type="PANTHER" id="PTHR45704">
    <property type="entry name" value="RAS-LIKE FAMILY MEMBER 11"/>
    <property type="match status" value="1"/>
</dbReference>
<protein>
    <recommendedName>
        <fullName evidence="2">small monomeric GTPase</fullName>
        <ecNumber evidence="2">3.6.5.2</ecNumber>
    </recommendedName>
</protein>
<sequence length="218" mass="25347">MTSEAIRKIRKTLVVRFLTKKYLSEYSHYTSFCYERNISVNDRVLPVRVTDTSGKESFTSLKSKGLLEGADGYVIVYSITDKRSFVKARELLKLLNEDFGEEGQPPMALIGNKDDLAHYRVVCSKESQRVTLLYPRCTFYECSAARETQNVESAFQEILYQVFTNKEQRRRLSTLSVLAPRIQNPRRNSAGNSTLSSWWRRNRPNTEHKIRQDRTLTM</sequence>
<dbReference type="PROSITE" id="PS51419">
    <property type="entry name" value="RAB"/>
    <property type="match status" value="1"/>
</dbReference>
<dbReference type="RefSeq" id="XP_022240286.1">
    <property type="nucleotide sequence ID" value="XM_022384578.1"/>
</dbReference>
<evidence type="ECO:0000313" key="5">
    <source>
        <dbReference type="Proteomes" id="UP000694941"/>
    </source>
</evidence>
<dbReference type="SMART" id="SM00173">
    <property type="entry name" value="RAS"/>
    <property type="match status" value="1"/>
</dbReference>
<name>A0ABM1S9I1_LIMPO</name>
<evidence type="ECO:0000256" key="3">
    <source>
        <dbReference type="ARBA" id="ARBA00022801"/>
    </source>
</evidence>
<evidence type="ECO:0000256" key="1">
    <source>
        <dbReference type="ARBA" id="ARBA00008344"/>
    </source>
</evidence>
<dbReference type="SMART" id="SM00175">
    <property type="entry name" value="RAB"/>
    <property type="match status" value="1"/>
</dbReference>
<dbReference type="InterPro" id="IPR001806">
    <property type="entry name" value="Small_GTPase"/>
</dbReference>
<dbReference type="InterPro" id="IPR051065">
    <property type="entry name" value="Ras-related_GTPase"/>
</dbReference>
<dbReference type="EC" id="3.6.5.2" evidence="2"/>
<dbReference type="SUPFAM" id="SSF52540">
    <property type="entry name" value="P-loop containing nucleoside triphosphate hydrolases"/>
    <property type="match status" value="1"/>
</dbReference>
<evidence type="ECO:0000256" key="2">
    <source>
        <dbReference type="ARBA" id="ARBA00011984"/>
    </source>
</evidence>
<evidence type="ECO:0000256" key="4">
    <source>
        <dbReference type="ARBA" id="ARBA00048098"/>
    </source>
</evidence>
<reference evidence="6" key="1">
    <citation type="submission" date="2025-08" db="UniProtKB">
        <authorList>
            <consortium name="RefSeq"/>
        </authorList>
    </citation>
    <scope>IDENTIFICATION</scope>
    <source>
        <tissue evidence="6">Muscle</tissue>
    </source>
</reference>
<gene>
    <name evidence="6" type="primary">LOC111085541</name>
</gene>
<evidence type="ECO:0000313" key="6">
    <source>
        <dbReference type="RefSeq" id="XP_022240286.1"/>
    </source>
</evidence>
<proteinExistence type="inferred from homology"/>